<evidence type="ECO:0000256" key="1">
    <source>
        <dbReference type="ARBA" id="ARBA00004141"/>
    </source>
</evidence>
<keyword evidence="3 5" id="KW-1133">Transmembrane helix</keyword>
<keyword evidence="4 5" id="KW-0472">Membrane</keyword>
<organism evidence="6 7">
    <name type="scientific">Caproiciproducens faecalis</name>
    <dbReference type="NCBI Taxonomy" id="2820301"/>
    <lineage>
        <taxon>Bacteria</taxon>
        <taxon>Bacillati</taxon>
        <taxon>Bacillota</taxon>
        <taxon>Clostridia</taxon>
        <taxon>Eubacteriales</taxon>
        <taxon>Acutalibacteraceae</taxon>
        <taxon>Caproiciproducens</taxon>
    </lineage>
</organism>
<dbReference type="EMBL" id="JAGFNZ010000001">
    <property type="protein sequence ID" value="MBW7571386.1"/>
    <property type="molecule type" value="Genomic_DNA"/>
</dbReference>
<comment type="subcellular location">
    <subcellularLocation>
        <location evidence="1">Membrane</location>
        <topology evidence="1">Multi-pass membrane protein</topology>
    </subcellularLocation>
</comment>
<dbReference type="InterPro" id="IPR001694">
    <property type="entry name" value="NADH_UbQ_OxRdtase_su1/FPO"/>
</dbReference>
<dbReference type="PANTHER" id="PTHR43359">
    <property type="entry name" value="FORMATE HYDROGENLYASE SUBUNIT 4"/>
    <property type="match status" value="1"/>
</dbReference>
<proteinExistence type="predicted"/>
<gene>
    <name evidence="6" type="ORF">J5W02_01055</name>
</gene>
<protein>
    <submittedName>
        <fullName evidence="6">NADH-quinone oxidoreductase subunit H</fullName>
    </submittedName>
</protein>
<dbReference type="Pfam" id="PF00146">
    <property type="entry name" value="NADHdh"/>
    <property type="match status" value="1"/>
</dbReference>
<dbReference type="InterPro" id="IPR052561">
    <property type="entry name" value="ComplexI_Subunit1"/>
</dbReference>
<comment type="caution">
    <text evidence="6">The sequence shown here is derived from an EMBL/GenBank/DDBJ whole genome shotgun (WGS) entry which is preliminary data.</text>
</comment>
<reference evidence="6 7" key="1">
    <citation type="submission" date="2021-03" db="EMBL/GenBank/DDBJ databases">
        <title>Caproiciproducens sp. nov. isolated from feces of cow.</title>
        <authorList>
            <person name="Choi J.-Y."/>
        </authorList>
    </citation>
    <scope>NUCLEOTIDE SEQUENCE [LARGE SCALE GENOMIC DNA]</scope>
    <source>
        <strain evidence="6 7">AGMB10547</strain>
    </source>
</reference>
<feature type="transmembrane region" description="Helical" evidence="5">
    <location>
        <begin position="152"/>
        <end position="171"/>
    </location>
</feature>
<accession>A0ABS7DJV1</accession>
<sequence>MQIMIKVVLFLILAPVLGGLLSGFDRKIGARFQGRQGPPLLQPFYDLHKLFSKQSVVVNGVQDFLVGGFFVFVIFTGCIFFAGGDLLLVFFALTLAEVFLIMSASSANSPYSAMGAQRELVQMMAYEPMMLLAAIGFYIATGSFNVSEIVHTATPVIAVLPGMFFGFLYILTIKLRKSPFDISTSHHAHQEMVKGLTTELSGNVLALVELAGWYEDVLLLGFVGLFIINLEWWSILAAVAVCILCYFLEIFVDNLFPRVKWDKMLGSTWLVTLVAGGINLLVLTLVY</sequence>
<feature type="transmembrane region" description="Helical" evidence="5">
    <location>
        <begin position="233"/>
        <end position="252"/>
    </location>
</feature>
<keyword evidence="7" id="KW-1185">Reference proteome</keyword>
<dbReference type="PANTHER" id="PTHR43359:SF1">
    <property type="entry name" value="FORMATE HYDROGENLYASE SUBUNIT 4-RELATED"/>
    <property type="match status" value="1"/>
</dbReference>
<name>A0ABS7DJV1_9FIRM</name>
<evidence type="ECO:0000256" key="4">
    <source>
        <dbReference type="ARBA" id="ARBA00023136"/>
    </source>
</evidence>
<feature type="transmembrane region" description="Helical" evidence="5">
    <location>
        <begin position="69"/>
        <end position="102"/>
    </location>
</feature>
<evidence type="ECO:0000256" key="2">
    <source>
        <dbReference type="ARBA" id="ARBA00022692"/>
    </source>
</evidence>
<dbReference type="RefSeq" id="WP_219963800.1">
    <property type="nucleotide sequence ID" value="NZ_JAGFNZ010000001.1"/>
</dbReference>
<dbReference type="Proteomes" id="UP000719942">
    <property type="component" value="Unassembled WGS sequence"/>
</dbReference>
<feature type="transmembrane region" description="Helical" evidence="5">
    <location>
        <begin position="264"/>
        <end position="286"/>
    </location>
</feature>
<evidence type="ECO:0000313" key="7">
    <source>
        <dbReference type="Proteomes" id="UP000719942"/>
    </source>
</evidence>
<evidence type="ECO:0000313" key="6">
    <source>
        <dbReference type="EMBL" id="MBW7571386.1"/>
    </source>
</evidence>
<feature type="transmembrane region" description="Helical" evidence="5">
    <location>
        <begin position="123"/>
        <end position="140"/>
    </location>
</feature>
<keyword evidence="2 5" id="KW-0812">Transmembrane</keyword>
<evidence type="ECO:0000256" key="5">
    <source>
        <dbReference type="SAM" id="Phobius"/>
    </source>
</evidence>
<evidence type="ECO:0000256" key="3">
    <source>
        <dbReference type="ARBA" id="ARBA00022989"/>
    </source>
</evidence>